<evidence type="ECO:0000256" key="8">
    <source>
        <dbReference type="ARBA" id="ARBA00022975"/>
    </source>
</evidence>
<dbReference type="HOGENOM" id="CLU_049896_0_1_1"/>
<evidence type="ECO:0000256" key="15">
    <source>
        <dbReference type="ARBA" id="ARBA00076149"/>
    </source>
</evidence>
<evidence type="ECO:0000313" key="18">
    <source>
        <dbReference type="Proteomes" id="UP000008143"/>
    </source>
</evidence>
<comment type="similarity">
    <text evidence="2">Belongs to the thymidylate kinase family.</text>
</comment>
<keyword evidence="18" id="KW-1185">Reference proteome</keyword>
<keyword evidence="9" id="KW-0175">Coiled coil</keyword>
<evidence type="ECO:0000256" key="13">
    <source>
        <dbReference type="ARBA" id="ARBA00066590"/>
    </source>
</evidence>
<evidence type="ECO:0000313" key="20">
    <source>
        <dbReference type="Xenbase" id="XB-GENE-986175"/>
    </source>
</evidence>
<evidence type="ECO:0000256" key="7">
    <source>
        <dbReference type="ARBA" id="ARBA00022946"/>
    </source>
</evidence>
<dbReference type="GO" id="GO:0004798">
    <property type="term" value="F:dTMP kinase activity"/>
    <property type="evidence" value="ECO:0000318"/>
    <property type="project" value="GO_Central"/>
</dbReference>
<dbReference type="Gene3D" id="3.40.50.300">
    <property type="entry name" value="P-loop containing nucleotide triphosphate hydrolases"/>
    <property type="match status" value="1"/>
</dbReference>
<dbReference type="GO" id="GO:0004550">
    <property type="term" value="F:nucleoside diphosphate kinase activity"/>
    <property type="evidence" value="ECO:0000318"/>
    <property type="project" value="GO_Central"/>
</dbReference>
<dbReference type="RefSeq" id="XP_017949966.1">
    <property type="nucleotide sequence ID" value="XM_018094477.2"/>
</dbReference>
<dbReference type="GO" id="GO:0006233">
    <property type="term" value="P:dTDP biosynthetic process"/>
    <property type="evidence" value="ECO:0000318"/>
    <property type="project" value="GO_Central"/>
</dbReference>
<dbReference type="InterPro" id="IPR027417">
    <property type="entry name" value="P-loop_NTPase"/>
</dbReference>
<dbReference type="KEGG" id="xtr:100493600"/>
<evidence type="ECO:0000256" key="9">
    <source>
        <dbReference type="ARBA" id="ARBA00023054"/>
    </source>
</evidence>
<evidence type="ECO:0000313" key="19">
    <source>
        <dbReference type="RefSeq" id="XP_017949966.1"/>
    </source>
</evidence>
<sequence length="459" mass="50887">MLLGRSAAGLLSRLVATGPAVGLIPRSCFIAKTHSRIMSTYQSHCGADWGHRVFAVDASPSLGHPEPFYFTALHSKDQASANCNEWPMLAHGGTALSVGITDPHPVSAARLHRALGQQLAQVLPATCQLLRLLSYLPQEPHTSLQRGFFIWDPHNCSSTQHKLKHLLREHRQHSNCCTYTEGPQGEIWQTPLELGSQTGPSRVVRVGEPDPSPFALNILLSAVYYSLSSARTVLQECSACIPEATRILELLDQCDTGTKKGRYPVIVIEGLDATGKSTLTESLRDCLKATLLRSPPDCISKWRKTFDDEPSLIKRAYYAAGNYIGACEIAKASMDSPVIVDRYWHSTAAYAIATEIGGNLPSLPHCGHDIYQWPQDLLRPDLVILLTVSDEERMLRMRGRGLEETKEEKELESNTMFRLKVEEAYKRIENPQCVIIDASPPKESVLKETLNVIRKRCAV</sequence>
<dbReference type="GO" id="GO:0005739">
    <property type="term" value="C:mitochondrion"/>
    <property type="evidence" value="ECO:0000318"/>
    <property type="project" value="GO_Central"/>
</dbReference>
<dbReference type="GeneID" id="100493600"/>
<keyword evidence="5 19" id="KW-0418">Kinase</keyword>
<dbReference type="AGR" id="Xenbase:XB-GENE-986175"/>
<dbReference type="AlphaFoldDB" id="F6R5I8"/>
<evidence type="ECO:0000256" key="14">
    <source>
        <dbReference type="ARBA" id="ARBA00070686"/>
    </source>
</evidence>
<keyword evidence="7" id="KW-0809">Transit peptide</keyword>
<dbReference type="Ensembl" id="ENSXETT00000050611">
    <property type="protein sequence ID" value="ENSXETP00000050611"/>
    <property type="gene ID" value="ENSXETG00000023437"/>
</dbReference>
<dbReference type="CTD" id="129607"/>
<evidence type="ECO:0000256" key="12">
    <source>
        <dbReference type="ARBA" id="ARBA00051598"/>
    </source>
</evidence>
<evidence type="ECO:0000259" key="16">
    <source>
        <dbReference type="Pfam" id="PF02223"/>
    </source>
</evidence>
<dbReference type="Pfam" id="PF02223">
    <property type="entry name" value="Thymidylate_kin"/>
    <property type="match status" value="1"/>
</dbReference>
<reference evidence="17" key="1">
    <citation type="journal article" date="2010" name="Science">
        <title>The genome of the Western clawed frog Xenopus tropicalis.</title>
        <authorList>
            <person name="Hellsten U."/>
            <person name="Harland R.M."/>
            <person name="Gilchrist M.J."/>
            <person name="Hendrix D."/>
            <person name="Jurka J."/>
            <person name="Kapitonov V."/>
            <person name="Ovcharenko I."/>
            <person name="Putnam N.H."/>
            <person name="Shu S."/>
            <person name="Taher L."/>
            <person name="Blitz I.L."/>
            <person name="Blumberg B."/>
            <person name="Dichmann D.S."/>
            <person name="Dubchak I."/>
            <person name="Amaya E."/>
            <person name="Detter J.C."/>
            <person name="Fletcher R."/>
            <person name="Gerhard D.S."/>
            <person name="Goodstein D."/>
            <person name="Graves T."/>
            <person name="Grigoriev I.V."/>
            <person name="Grimwood J."/>
            <person name="Kawashima T."/>
            <person name="Lindquist E."/>
            <person name="Lucas S.M."/>
            <person name="Mead P.E."/>
            <person name="Mitros T."/>
            <person name="Ogino H."/>
            <person name="Ohta Y."/>
            <person name="Poliakov A.V."/>
            <person name="Pollet N."/>
            <person name="Robert J."/>
            <person name="Salamov A."/>
            <person name="Sater A.K."/>
            <person name="Schmutz J."/>
            <person name="Terry A."/>
            <person name="Vize P.D."/>
            <person name="Warren W.C."/>
            <person name="Wells D."/>
            <person name="Wills A."/>
            <person name="Wilson R.K."/>
            <person name="Zimmerman L.B."/>
            <person name="Zorn A.M."/>
            <person name="Grainger R."/>
            <person name="Grammer T."/>
            <person name="Khokha M.K."/>
            <person name="Richardson P.M."/>
            <person name="Rokhsar D.S."/>
        </authorList>
    </citation>
    <scope>NUCLEOTIDE SEQUENCE [LARGE SCALE GENOMIC DNA]</scope>
    <source>
        <strain evidence="17">Nigerian</strain>
    </source>
</reference>
<dbReference type="GO" id="GO:0006227">
    <property type="term" value="P:dUDP biosynthetic process"/>
    <property type="evidence" value="ECO:0000318"/>
    <property type="project" value="GO_Central"/>
</dbReference>
<comment type="catalytic activity">
    <reaction evidence="11">
        <text>CMP + ATP = CDP + ADP</text>
        <dbReference type="Rhea" id="RHEA:11600"/>
        <dbReference type="ChEBI" id="CHEBI:30616"/>
        <dbReference type="ChEBI" id="CHEBI:58069"/>
        <dbReference type="ChEBI" id="CHEBI:60377"/>
        <dbReference type="ChEBI" id="CHEBI:456216"/>
        <dbReference type="EC" id="2.7.4.14"/>
    </reaction>
</comment>
<evidence type="ECO:0000256" key="2">
    <source>
        <dbReference type="ARBA" id="ARBA00009776"/>
    </source>
</evidence>
<dbReference type="SUPFAM" id="SSF52540">
    <property type="entry name" value="P-loop containing nucleoside triphosphate hydrolases"/>
    <property type="match status" value="1"/>
</dbReference>
<dbReference type="PANTHER" id="PTHR10344:SF4">
    <property type="entry name" value="UMP-CMP KINASE 2, MITOCHONDRIAL"/>
    <property type="match status" value="1"/>
</dbReference>
<dbReference type="PANTHER" id="PTHR10344">
    <property type="entry name" value="THYMIDYLATE KINASE"/>
    <property type="match status" value="1"/>
</dbReference>
<comment type="catalytic activity">
    <reaction evidence="12">
        <text>dCMP + ATP = dCDP + ADP</text>
        <dbReference type="Rhea" id="RHEA:25094"/>
        <dbReference type="ChEBI" id="CHEBI:30616"/>
        <dbReference type="ChEBI" id="CHEBI:57566"/>
        <dbReference type="ChEBI" id="CHEBI:58593"/>
        <dbReference type="ChEBI" id="CHEBI:456216"/>
        <dbReference type="EC" id="2.7.4.14"/>
    </reaction>
</comment>
<keyword evidence="6" id="KW-0067">ATP-binding</keyword>
<evidence type="ECO:0000313" key="17">
    <source>
        <dbReference type="Ensembl" id="ENSXETP00000050611"/>
    </source>
</evidence>
<feature type="domain" description="Thymidylate kinase-like" evidence="16">
    <location>
        <begin position="268"/>
        <end position="447"/>
    </location>
</feature>
<evidence type="ECO:0000256" key="5">
    <source>
        <dbReference type="ARBA" id="ARBA00022777"/>
    </source>
</evidence>
<reference evidence="19" key="3">
    <citation type="submission" date="2025-04" db="UniProtKB">
        <authorList>
            <consortium name="RefSeq"/>
        </authorList>
    </citation>
    <scope>IDENTIFICATION</scope>
    <source>
        <strain evidence="19">Nigerian</strain>
        <tissue evidence="19">Liver and blood</tissue>
    </source>
</reference>
<evidence type="ECO:0000256" key="11">
    <source>
        <dbReference type="ARBA" id="ARBA00051396"/>
    </source>
</evidence>
<accession>F6R5I8</accession>
<comment type="subcellular location">
    <subcellularLocation>
        <location evidence="1">Mitochondrion</location>
    </subcellularLocation>
</comment>
<protein>
    <recommendedName>
        <fullName evidence="14">UMP-CMP kinase 2, mitochondrial</fullName>
        <ecNumber evidence="13">2.7.4.14</ecNumber>
    </recommendedName>
    <alternativeName>
        <fullName evidence="15">Nucleoside-diphosphate kinase</fullName>
    </alternativeName>
</protein>
<evidence type="ECO:0000256" key="1">
    <source>
        <dbReference type="ARBA" id="ARBA00004173"/>
    </source>
</evidence>
<dbReference type="GeneTree" id="ENSGT00940000154030"/>
<dbReference type="OrthoDB" id="425602at2759"/>
<dbReference type="InterPro" id="IPR039430">
    <property type="entry name" value="Thymidylate_kin-like_dom"/>
</dbReference>
<keyword evidence="4" id="KW-0547">Nucleotide-binding</keyword>
<dbReference type="EC" id="2.7.4.14" evidence="13"/>
<evidence type="ECO:0000256" key="3">
    <source>
        <dbReference type="ARBA" id="ARBA00022679"/>
    </source>
</evidence>
<evidence type="ECO:0000256" key="4">
    <source>
        <dbReference type="ARBA" id="ARBA00022741"/>
    </source>
</evidence>
<dbReference type="Bgee" id="ENSXETG00000023437">
    <property type="expression patterns" value="Expressed in liver and 5 other cell types or tissues"/>
</dbReference>
<keyword evidence="3" id="KW-0808">Transferase</keyword>
<dbReference type="GO" id="GO:0005737">
    <property type="term" value="C:cytoplasm"/>
    <property type="evidence" value="ECO:0000318"/>
    <property type="project" value="GO_Central"/>
</dbReference>
<evidence type="ECO:0000256" key="6">
    <source>
        <dbReference type="ARBA" id="ARBA00022840"/>
    </source>
</evidence>
<name>F6R5I8_XENTR</name>
<dbReference type="Proteomes" id="UP000008143">
    <property type="component" value="Chromosome 5"/>
</dbReference>
<organism evidence="17">
    <name type="scientific">Xenopus tropicalis</name>
    <name type="common">Western clawed frog</name>
    <name type="synonym">Silurana tropicalis</name>
    <dbReference type="NCBI Taxonomy" id="8364"/>
    <lineage>
        <taxon>Eukaryota</taxon>
        <taxon>Metazoa</taxon>
        <taxon>Chordata</taxon>
        <taxon>Craniata</taxon>
        <taxon>Vertebrata</taxon>
        <taxon>Euteleostomi</taxon>
        <taxon>Amphibia</taxon>
        <taxon>Batrachia</taxon>
        <taxon>Anura</taxon>
        <taxon>Pipoidea</taxon>
        <taxon>Pipidae</taxon>
        <taxon>Xenopodinae</taxon>
        <taxon>Xenopus</taxon>
        <taxon>Silurana</taxon>
    </lineage>
</organism>
<gene>
    <name evidence="17 19 20" type="primary">cmpk2</name>
</gene>
<dbReference type="OMA" id="ECTSLIP"/>
<dbReference type="GO" id="GO:0005524">
    <property type="term" value="F:ATP binding"/>
    <property type="evidence" value="ECO:0007669"/>
    <property type="project" value="UniProtKB-KW"/>
</dbReference>
<proteinExistence type="inferred from homology"/>
<dbReference type="FunFam" id="3.40.50.300:FF:001133">
    <property type="entry name" value="UMP-CMP kinase 2, mitochondrial"/>
    <property type="match status" value="1"/>
</dbReference>
<dbReference type="eggNOG" id="KOG3327">
    <property type="taxonomic scope" value="Eukaryota"/>
</dbReference>
<dbReference type="GO" id="GO:0006235">
    <property type="term" value="P:dTTP biosynthetic process"/>
    <property type="evidence" value="ECO:0000318"/>
    <property type="project" value="GO_Central"/>
</dbReference>
<reference evidence="17" key="2">
    <citation type="submission" date="2011-06" db="UniProtKB">
        <authorList>
            <consortium name="Ensembl"/>
        </authorList>
    </citation>
    <scope>IDENTIFICATION</scope>
</reference>
<dbReference type="STRING" id="8364.ENSXETP00000050611"/>
<dbReference type="Xenbase" id="XB-GENE-986175">
    <property type="gene designation" value="cmpk2"/>
</dbReference>
<evidence type="ECO:0000256" key="10">
    <source>
        <dbReference type="ARBA" id="ARBA00023128"/>
    </source>
</evidence>
<keyword evidence="8" id="KW-0665">Pyrimidine biosynthesis</keyword>
<keyword evidence="10" id="KW-0496">Mitochondrion</keyword>